<comment type="caution">
    <text evidence="5">The sequence shown here is derived from an EMBL/GenBank/DDBJ whole genome shotgun (WGS) entry which is preliminary data.</text>
</comment>
<dbReference type="Gene3D" id="3.40.630.190">
    <property type="entry name" value="LCP protein"/>
    <property type="match status" value="1"/>
</dbReference>
<dbReference type="RefSeq" id="WP_151843683.1">
    <property type="nucleotide sequence ID" value="NZ_WBZJ01000001.1"/>
</dbReference>
<dbReference type="NCBIfam" id="TIGR00350">
    <property type="entry name" value="lytR_cpsA_psr"/>
    <property type="match status" value="1"/>
</dbReference>
<feature type="domain" description="Cell envelope-related transcriptional attenuator" evidence="4">
    <location>
        <begin position="222"/>
        <end position="365"/>
    </location>
</feature>
<keyword evidence="6" id="KW-1185">Reference proteome</keyword>
<dbReference type="PANTHER" id="PTHR33392">
    <property type="entry name" value="POLYISOPRENYL-TEICHOIC ACID--PEPTIDOGLYCAN TEICHOIC ACID TRANSFERASE TAGU"/>
    <property type="match status" value="1"/>
</dbReference>
<gene>
    <name evidence="5" type="ORF">F8377_01040</name>
</gene>
<keyword evidence="3" id="KW-0472">Membrane</keyword>
<evidence type="ECO:0000256" key="3">
    <source>
        <dbReference type="SAM" id="Phobius"/>
    </source>
</evidence>
<dbReference type="EMBL" id="WBZJ01000001">
    <property type="protein sequence ID" value="KAB3522789.1"/>
    <property type="molecule type" value="Genomic_DNA"/>
</dbReference>
<dbReference type="Pfam" id="PF03816">
    <property type="entry name" value="LytR_cpsA_psr"/>
    <property type="match status" value="1"/>
</dbReference>
<reference evidence="5 6" key="1">
    <citation type="submission" date="2019-10" db="EMBL/GenBank/DDBJ databases">
        <title>Corynebacterium sp novel species isolated from the respiratory tract of Marmot.</title>
        <authorList>
            <person name="Zhang G."/>
        </authorList>
    </citation>
    <scope>NUCLEOTIDE SEQUENCE [LARGE SCALE GENOMIC DNA]</scope>
    <source>
        <strain evidence="5 6">336</strain>
    </source>
</reference>
<accession>A0ABQ6VEZ6</accession>
<evidence type="ECO:0000256" key="2">
    <source>
        <dbReference type="SAM" id="MobiDB-lite"/>
    </source>
</evidence>
<dbReference type="Proteomes" id="UP000436181">
    <property type="component" value="Unassembled WGS sequence"/>
</dbReference>
<dbReference type="PANTHER" id="PTHR33392:SF6">
    <property type="entry name" value="POLYISOPRENYL-TEICHOIC ACID--PEPTIDOGLYCAN TEICHOIC ACID TRANSFERASE TAGU"/>
    <property type="match status" value="1"/>
</dbReference>
<feature type="compositionally biased region" description="Basic and acidic residues" evidence="2">
    <location>
        <begin position="14"/>
        <end position="29"/>
    </location>
</feature>
<evidence type="ECO:0000313" key="6">
    <source>
        <dbReference type="Proteomes" id="UP000436181"/>
    </source>
</evidence>
<comment type="similarity">
    <text evidence="1">Belongs to the LytR/CpsA/Psr (LCP) family.</text>
</comment>
<feature type="region of interest" description="Disordered" evidence="2">
    <location>
        <begin position="1"/>
        <end position="131"/>
    </location>
</feature>
<keyword evidence="3" id="KW-1133">Transmembrane helix</keyword>
<keyword evidence="3" id="KW-0812">Transmembrane</keyword>
<protein>
    <submittedName>
        <fullName evidence="5">LytR family transcriptional regulator</fullName>
    </submittedName>
</protein>
<sequence length="443" mass="48213">MDSRNGYSGDSGDEFARDRNGKVIVDRFGRPVRRRAAPDPSPSARRPLPPNRSAPPRREQPEAPRYQRSAAQYPAREPVRAQPYEPTQHQQNDRAQHQQQGYQQASGPGVAGGRSEFSRPSRGAHAARTPLTQRLRVPGGFAGVRRGVGIMIIILLALVIGGGIWVDSNLQRTDAIQKYDGRPKGSFTSTNWLLVGSDSRAGLTAEDADRLMAGELDNTVNHTDTIMVVHVPLFGKATMMSIPRDSYVSIPGYGQDKINQAFAIGGAPLLQQTVEQSTGIHIDRYAEIGFGGFANVVDKMGGVNICVEEPLDDPMAGINLQAGCQDLDGPTALGYVRSRYASANGDLDRVARQRQFLNAMAHKMTSVGTLANPFRLFPTVKTLSNSLTVNQKDHVWNLAKLGLGMAGGVHQETVPVASYEDTDVGNVVLWDDAAAREMFKQFK</sequence>
<dbReference type="InterPro" id="IPR004474">
    <property type="entry name" value="LytR_CpsA_psr"/>
</dbReference>
<organism evidence="5 6">
    <name type="scientific">Corynebacterium zhongnanshanii</name>
    <dbReference type="NCBI Taxonomy" id="2768834"/>
    <lineage>
        <taxon>Bacteria</taxon>
        <taxon>Bacillati</taxon>
        <taxon>Actinomycetota</taxon>
        <taxon>Actinomycetes</taxon>
        <taxon>Mycobacteriales</taxon>
        <taxon>Corynebacteriaceae</taxon>
        <taxon>Corynebacterium</taxon>
    </lineage>
</organism>
<evidence type="ECO:0000313" key="5">
    <source>
        <dbReference type="EMBL" id="KAB3522789.1"/>
    </source>
</evidence>
<name>A0ABQ6VEZ6_9CORY</name>
<dbReference type="InterPro" id="IPR050922">
    <property type="entry name" value="LytR/CpsA/Psr_CW_biosynth"/>
</dbReference>
<proteinExistence type="inferred from homology"/>
<evidence type="ECO:0000256" key="1">
    <source>
        <dbReference type="ARBA" id="ARBA00006068"/>
    </source>
</evidence>
<feature type="transmembrane region" description="Helical" evidence="3">
    <location>
        <begin position="148"/>
        <end position="166"/>
    </location>
</feature>
<evidence type="ECO:0000259" key="4">
    <source>
        <dbReference type="Pfam" id="PF03816"/>
    </source>
</evidence>